<dbReference type="InterPro" id="IPR000212">
    <property type="entry name" value="DNA_helicase_UvrD/REP"/>
</dbReference>
<dbReference type="PANTHER" id="PTHR11070">
    <property type="entry name" value="UVRD / RECB / PCRA DNA HELICASE FAMILY MEMBER"/>
    <property type="match status" value="1"/>
</dbReference>
<sequence length="625" mass="73064">MKSVLGLFSKIAKGNQGETLVLESITKLLRNNDTKETNFFIIPKVQIEDGTTSREIDIVLLHPLFGLFIIEVKNWDKLIITDENNPFEQAKEYRNLLITKIKDELGKIAINVEFRVIFPKLTYDDAKEFFLENKNLSAYKQHSFFKEDLETKENFKRFFSSLSPILPNKKEFLTVASLLVNKEKLKKNEDKIIPIISNDEILYFDHKQLSVLNGYTDGFRIIRGVAGTGKTIILSHFINNKVNNGEVEKFLILCFNKRLVENINTIFENNIHKSSINIHSLFAFLNLIKFDFEKCRINNETSFEEKYRIFETDIALEEFSFKFSEYLRINPIDYFICDETQDMPAGFMRIIYEKIKDCIFFIDEAQKFYSYSMNDISNIFHHEKFEKLSMQGRVKNLKNVYRTPSNIAKCAFEILSNDDKLNQYYKKSYYLKDSFLNDINFVLEDGKIYLDNWNDLENLKDLLQKQINDTIVLTPFKRQVEIIEKLIKSINKEDLIKVMTIQSVKGLESKNILIMNFDSYLEKCVDAEKDIFYRKIYVILTRAQNELYISIDTNNLADLQSKKIVEIINKYKTPSNQITIKVQEDRLKIANLSKIVSNNKDEVKKTAEIVVLGAELFAVIAGLFS</sequence>
<evidence type="ECO:0000259" key="3">
    <source>
        <dbReference type="Pfam" id="PF09848"/>
    </source>
</evidence>
<evidence type="ECO:0000256" key="1">
    <source>
        <dbReference type="ARBA" id="ARBA00034923"/>
    </source>
</evidence>
<feature type="domain" description="Schlafen group 3-like DNA/RNA helicase" evidence="3">
    <location>
        <begin position="221"/>
        <end position="412"/>
    </location>
</feature>
<keyword evidence="5" id="KW-0614">Plasmid</keyword>
<accession>A0AA96ILP9</accession>
<dbReference type="GO" id="GO:0000725">
    <property type="term" value="P:recombinational repair"/>
    <property type="evidence" value="ECO:0007669"/>
    <property type="project" value="TreeGrafter"/>
</dbReference>
<feature type="domain" description="DNA2/NAM7 helicase-like C-terminal" evidence="4">
    <location>
        <begin position="459"/>
        <end position="549"/>
    </location>
</feature>
<dbReference type="GO" id="GO:0003677">
    <property type="term" value="F:DNA binding"/>
    <property type="evidence" value="ECO:0007669"/>
    <property type="project" value="InterPro"/>
</dbReference>
<dbReference type="RefSeq" id="WP_390871801.1">
    <property type="nucleotide sequence ID" value="NZ_CP128653.1"/>
</dbReference>
<dbReference type="Pfam" id="PF09848">
    <property type="entry name" value="SLFN-g3_helicase"/>
    <property type="match status" value="1"/>
</dbReference>
<dbReference type="Pfam" id="PF08378">
    <property type="entry name" value="NERD"/>
    <property type="match status" value="1"/>
</dbReference>
<dbReference type="Pfam" id="PF13087">
    <property type="entry name" value="AAA_12"/>
    <property type="match status" value="1"/>
</dbReference>
<gene>
    <name evidence="5" type="ORF">RMP68_11125</name>
</gene>
<protein>
    <recommendedName>
        <fullName evidence="1">DNA 3'-5' helicase II</fullName>
    </recommendedName>
</protein>
<dbReference type="PANTHER" id="PTHR11070:SF2">
    <property type="entry name" value="ATP-DEPENDENT DNA HELICASE SRS2"/>
    <property type="match status" value="1"/>
</dbReference>
<evidence type="ECO:0000313" key="5">
    <source>
        <dbReference type="EMBL" id="WNL35164.1"/>
    </source>
</evidence>
<dbReference type="InterPro" id="IPR018647">
    <property type="entry name" value="SLFN_3-like_DNA/RNA_helicase"/>
</dbReference>
<dbReference type="GO" id="GO:0005524">
    <property type="term" value="F:ATP binding"/>
    <property type="evidence" value="ECO:0007669"/>
    <property type="project" value="InterPro"/>
</dbReference>
<evidence type="ECO:0000259" key="4">
    <source>
        <dbReference type="Pfam" id="PF13087"/>
    </source>
</evidence>
<dbReference type="EMBL" id="CP134857">
    <property type="protein sequence ID" value="WNL35164.1"/>
    <property type="molecule type" value="Genomic_DNA"/>
</dbReference>
<dbReference type="Gene3D" id="3.40.50.300">
    <property type="entry name" value="P-loop containing nucleotide triphosphate hydrolases"/>
    <property type="match status" value="2"/>
</dbReference>
<dbReference type="InterPro" id="IPR011528">
    <property type="entry name" value="NERD"/>
</dbReference>
<organism evidence="5">
    <name type="scientific">Arcobacter cryaerophilus gv. pseudocryaerophilus</name>
    <dbReference type="NCBI Taxonomy" id="2933791"/>
    <lineage>
        <taxon>Bacteria</taxon>
        <taxon>Pseudomonadati</taxon>
        <taxon>Campylobacterota</taxon>
        <taxon>Epsilonproteobacteria</taxon>
        <taxon>Campylobacterales</taxon>
        <taxon>Arcobacteraceae</taxon>
        <taxon>Aliarcobacter</taxon>
    </lineage>
</organism>
<dbReference type="AlphaFoldDB" id="A0AA96ILP9"/>
<dbReference type="SUPFAM" id="SSF52540">
    <property type="entry name" value="P-loop containing nucleoside triphosphate hydrolases"/>
    <property type="match status" value="1"/>
</dbReference>
<proteinExistence type="predicted"/>
<geneLocation type="plasmid" evidence="5">
    <name>p82_LEO_62</name>
</geneLocation>
<dbReference type="InterPro" id="IPR027417">
    <property type="entry name" value="P-loop_NTPase"/>
</dbReference>
<dbReference type="InterPro" id="IPR041679">
    <property type="entry name" value="DNA2/NAM7-like_C"/>
</dbReference>
<evidence type="ECO:0000259" key="2">
    <source>
        <dbReference type="Pfam" id="PF08378"/>
    </source>
</evidence>
<name>A0AA96ILP9_9BACT</name>
<dbReference type="GO" id="GO:0043138">
    <property type="term" value="F:3'-5' DNA helicase activity"/>
    <property type="evidence" value="ECO:0007669"/>
    <property type="project" value="TreeGrafter"/>
</dbReference>
<dbReference type="Proteomes" id="UP001305220">
    <property type="component" value="Plasmid p82_LEO_62"/>
</dbReference>
<reference evidence="5" key="1">
    <citation type="submission" date="2023-09" db="EMBL/GenBank/DDBJ databases">
        <title>Arcobacter tbilisiensis sp. nov. isolated from chicken meat in Tbilisi, Georgia.</title>
        <authorList>
            <person name="Matthias R."/>
            <person name="Zautner A.E."/>
        </authorList>
    </citation>
    <scope>NUCLEOTIDE SEQUENCE</scope>
    <source>
        <strain evidence="5">LEO 62</strain>
        <plasmid evidence="5">p82_LEO_62</plasmid>
    </source>
</reference>
<feature type="domain" description="NERD" evidence="2">
    <location>
        <begin position="13"/>
        <end position="118"/>
    </location>
</feature>